<feature type="compositionally biased region" description="Acidic residues" evidence="3">
    <location>
        <begin position="342"/>
        <end position="353"/>
    </location>
</feature>
<evidence type="ECO:0000259" key="4">
    <source>
        <dbReference type="Pfam" id="PF15612"/>
    </source>
</evidence>
<dbReference type="Pfam" id="PF15612">
    <property type="entry name" value="WHIM1"/>
    <property type="match status" value="1"/>
</dbReference>
<dbReference type="PANTHER" id="PTHR42107:SF1">
    <property type="entry name" value="WHIM1 DOMAIN-CONTAINING PROTEIN"/>
    <property type="match status" value="1"/>
</dbReference>
<feature type="region of interest" description="Disordered" evidence="3">
    <location>
        <begin position="341"/>
        <end position="513"/>
    </location>
</feature>
<dbReference type="GO" id="GO:0005634">
    <property type="term" value="C:nucleus"/>
    <property type="evidence" value="ECO:0007669"/>
    <property type="project" value="UniProtKB-SubCell"/>
</dbReference>
<evidence type="ECO:0000256" key="2">
    <source>
        <dbReference type="ARBA" id="ARBA00023242"/>
    </source>
</evidence>
<protein>
    <recommendedName>
        <fullName evidence="4">WHIM1 domain-containing protein</fullName>
    </recommendedName>
</protein>
<feature type="compositionally biased region" description="Polar residues" evidence="3">
    <location>
        <begin position="362"/>
        <end position="381"/>
    </location>
</feature>
<evidence type="ECO:0000313" key="5">
    <source>
        <dbReference type="EMBL" id="KAK3202144.1"/>
    </source>
</evidence>
<comment type="caution">
    <text evidence="5">The sequence shown here is derived from an EMBL/GenBank/DDBJ whole genome shotgun (WGS) entry which is preliminary data.</text>
</comment>
<feature type="region of interest" description="Disordered" evidence="3">
    <location>
        <begin position="1"/>
        <end position="71"/>
    </location>
</feature>
<dbReference type="EMBL" id="WVTA01000014">
    <property type="protein sequence ID" value="KAK3202144.1"/>
    <property type="molecule type" value="Genomic_DNA"/>
</dbReference>
<feature type="compositionally biased region" description="Basic and acidic residues" evidence="3">
    <location>
        <begin position="413"/>
        <end position="422"/>
    </location>
</feature>
<gene>
    <name evidence="5" type="ORF">GRF29_161g293543</name>
</gene>
<comment type="subcellular location">
    <subcellularLocation>
        <location evidence="1">Nucleus</location>
    </subcellularLocation>
</comment>
<feature type="compositionally biased region" description="Basic residues" evidence="3">
    <location>
        <begin position="26"/>
        <end position="38"/>
    </location>
</feature>
<evidence type="ECO:0000256" key="3">
    <source>
        <dbReference type="SAM" id="MobiDB-lite"/>
    </source>
</evidence>
<reference evidence="5 6" key="1">
    <citation type="submission" date="2021-02" db="EMBL/GenBank/DDBJ databases">
        <title>Genome assembly of Pseudopithomyces chartarum.</title>
        <authorList>
            <person name="Jauregui R."/>
            <person name="Singh J."/>
            <person name="Voisey C."/>
        </authorList>
    </citation>
    <scope>NUCLEOTIDE SEQUENCE [LARGE SCALE GENOMIC DNA]</scope>
    <source>
        <strain evidence="5 6">AGR01</strain>
    </source>
</reference>
<sequence length="624" mass="68709">MSASDSDLSTPPATDDEMPVEAPPAKAKKAPQKKKKKNGLIVNYFAKEERPPTPPPRKKRAPSPPHEPVPEDNFDIAFLVMFRSRFSEAFPSKCPHLGPQDLERGVIGDLPSSEVESLLCALLGLVNNRKKPVEKGQYGRALEEAIQTQKHQWPTSWNHVNPLHGGRSFNTMPPTERLRLLKALAEWSLNQSEAIKPIIRDAYKSRSTKDRFDTNIPLSIQPWGSDGDKRRYWLVQGLDDTPFRVYRESNPILKHVHWWSVAGSIDELRALATKLLDEDGHRDAKALSSRITNAIPMFEATEEKRKKRAYRLERKNKLERPPIYSGLYEGRTRGKRMRYTFDEGDDEDADADSDSAVRRSTRNSARESSTAPQGPTVTSSGRHVRSRATGVYGESLLSGQTTDHASPGTGDDEGGRGKKRTFDSYNEDEEDEEDATSWPGDDEASDDQMDVDASEPSDNEVEDTEAEPEPEEDHLIVRLKVPRSFSKDKNTDVPSSPPHTDTAPASLPPSTSIDASRLQPVLASAPLQMDTLPAPIPPPTALVDSVPGAVLPPPPMPPAPVEFSAMPLNGVGVHNGVSVPQIGLPLPVEPAVPVEPVAVLPNGHVPGLGPLAGGRFRWRRRGCE</sequence>
<organism evidence="5 6">
    <name type="scientific">Pseudopithomyces chartarum</name>
    <dbReference type="NCBI Taxonomy" id="1892770"/>
    <lineage>
        <taxon>Eukaryota</taxon>
        <taxon>Fungi</taxon>
        <taxon>Dikarya</taxon>
        <taxon>Ascomycota</taxon>
        <taxon>Pezizomycotina</taxon>
        <taxon>Dothideomycetes</taxon>
        <taxon>Pleosporomycetidae</taxon>
        <taxon>Pleosporales</taxon>
        <taxon>Massarineae</taxon>
        <taxon>Didymosphaeriaceae</taxon>
        <taxon>Pseudopithomyces</taxon>
    </lineage>
</organism>
<dbReference type="Proteomes" id="UP001280581">
    <property type="component" value="Unassembled WGS sequence"/>
</dbReference>
<proteinExistence type="predicted"/>
<evidence type="ECO:0000313" key="6">
    <source>
        <dbReference type="Proteomes" id="UP001280581"/>
    </source>
</evidence>
<accession>A0AAN6RCL9</accession>
<feature type="compositionally biased region" description="Acidic residues" evidence="3">
    <location>
        <begin position="425"/>
        <end position="472"/>
    </location>
</feature>
<feature type="domain" description="WHIM1" evidence="4">
    <location>
        <begin position="154"/>
        <end position="196"/>
    </location>
</feature>
<evidence type="ECO:0000256" key="1">
    <source>
        <dbReference type="ARBA" id="ARBA00004123"/>
    </source>
</evidence>
<feature type="compositionally biased region" description="Polar residues" evidence="3">
    <location>
        <begin position="1"/>
        <end position="12"/>
    </location>
</feature>
<keyword evidence="6" id="KW-1185">Reference proteome</keyword>
<keyword evidence="2" id="KW-0539">Nucleus</keyword>
<dbReference type="PANTHER" id="PTHR42107">
    <property type="entry name" value="YALI0D24453P"/>
    <property type="match status" value="1"/>
</dbReference>
<name>A0AAN6RCL9_9PLEO</name>
<dbReference type="AlphaFoldDB" id="A0AAN6RCL9"/>
<dbReference type="InterPro" id="IPR028942">
    <property type="entry name" value="WHIM1_dom"/>
</dbReference>